<sequence>MLVAGGLTGCGEENLERADFNAYFYHPDNNREEFLGLVTGLSACQRAASARAASLKMSRSTGWSYICCKKTSSSSCESKHK</sequence>
<proteinExistence type="predicted"/>
<dbReference type="Proteomes" id="UP000051380">
    <property type="component" value="Unassembled WGS sequence"/>
</dbReference>
<name>A0A0R3CZU0_9BRAD</name>
<evidence type="ECO:0000313" key="1">
    <source>
        <dbReference type="EMBL" id="KRQ01837.1"/>
    </source>
</evidence>
<protein>
    <submittedName>
        <fullName evidence="1">Uncharacterized protein</fullName>
    </submittedName>
</protein>
<comment type="caution">
    <text evidence="1">The sequence shown here is derived from an EMBL/GenBank/DDBJ whole genome shotgun (WGS) entry which is preliminary data.</text>
</comment>
<gene>
    <name evidence="1" type="ORF">AOQ72_10500</name>
</gene>
<reference evidence="1 2" key="1">
    <citation type="submission" date="2015-09" db="EMBL/GenBank/DDBJ databases">
        <title>Draft Genome Sequence of the Strain BR 3267 (Bradyrhizobium yuanmingense) recommended as inoculant for cowpea in Brazil.</title>
        <authorList>
            <person name="Simoes-Araujo J.L."/>
            <person name="Zilli J.E."/>
        </authorList>
    </citation>
    <scope>NUCLEOTIDE SEQUENCE [LARGE SCALE GENOMIC DNA]</scope>
    <source>
        <strain evidence="1 2">BR3267</strain>
    </source>
</reference>
<organism evidence="1 2">
    <name type="scientific">Bradyrhizobium yuanmingense</name>
    <dbReference type="NCBI Taxonomy" id="108015"/>
    <lineage>
        <taxon>Bacteria</taxon>
        <taxon>Pseudomonadati</taxon>
        <taxon>Pseudomonadota</taxon>
        <taxon>Alphaproteobacteria</taxon>
        <taxon>Hyphomicrobiales</taxon>
        <taxon>Nitrobacteraceae</taxon>
        <taxon>Bradyrhizobium</taxon>
    </lineage>
</organism>
<accession>A0A0R3CZU0</accession>
<dbReference type="EMBL" id="LJYF01000004">
    <property type="protein sequence ID" value="KRQ01837.1"/>
    <property type="molecule type" value="Genomic_DNA"/>
</dbReference>
<evidence type="ECO:0000313" key="2">
    <source>
        <dbReference type="Proteomes" id="UP000051380"/>
    </source>
</evidence>
<dbReference type="AlphaFoldDB" id="A0A0R3CZU0"/>